<reference evidence="1" key="1">
    <citation type="submission" date="2023-01" db="EMBL/GenBank/DDBJ databases">
        <title>Exophiala dermititidis isolated from Cystic Fibrosis Patient.</title>
        <authorList>
            <person name="Kurbessoian T."/>
            <person name="Crocker A."/>
            <person name="Murante D."/>
            <person name="Hogan D.A."/>
            <person name="Stajich J.E."/>
        </authorList>
    </citation>
    <scope>NUCLEOTIDE SEQUENCE</scope>
    <source>
        <strain evidence="1">Ex8</strain>
    </source>
</reference>
<comment type="caution">
    <text evidence="1">The sequence shown here is derived from an EMBL/GenBank/DDBJ whole genome shotgun (WGS) entry which is preliminary data.</text>
</comment>
<gene>
    <name evidence="1" type="ORF">HRR80_003207</name>
</gene>
<dbReference type="AlphaFoldDB" id="A0AAN6EYS3"/>
<dbReference type="Gene3D" id="1.25.10.50">
    <property type="match status" value="1"/>
</dbReference>
<proteinExistence type="predicted"/>
<dbReference type="EMBL" id="JAJGCB010000004">
    <property type="protein sequence ID" value="KAJ8993174.1"/>
    <property type="molecule type" value="Genomic_DNA"/>
</dbReference>
<evidence type="ECO:0000313" key="2">
    <source>
        <dbReference type="Proteomes" id="UP001161757"/>
    </source>
</evidence>
<accession>A0AAN6EYS3</accession>
<name>A0AAN6EYS3_EXODE</name>
<protein>
    <recommendedName>
        <fullName evidence="3">DNA mismatch repair protein HSM3 N-terminal domain-containing protein</fullName>
    </recommendedName>
</protein>
<sequence length="339" mass="37464">MDTLVEDTQTLFADVFSHLALVESQPGSVLLDEDLLKRAERNLDASTPRDLLWQLLGKGENLLQTIQQEPRPLTRLLERTVLLIPFDELKTTISAEKLEQGLVSPSISVQLLCLAYLRKAADSPSGAAFVASSSSLVQCLFTVWLSSESTEVAERSLEGIEALLAVDSQNSVTVGTGESALQEAQGQGLLWRRVFHDPEVYDILFVWTSLVNSKRDVKTKKGTQLVTISQARLFDFIARLAPFDWQAITTSTIPAVETRYLQGNADNQPFGGILRYAASHMIDSRDLLMQVLRQDFFLKLLAVVEEKNNQNVSPRLLEAIQQGAGVGSTRDVQDAGVHL</sequence>
<organism evidence="1 2">
    <name type="scientific">Exophiala dermatitidis</name>
    <name type="common">Black yeast-like fungus</name>
    <name type="synonym">Wangiella dermatitidis</name>
    <dbReference type="NCBI Taxonomy" id="5970"/>
    <lineage>
        <taxon>Eukaryota</taxon>
        <taxon>Fungi</taxon>
        <taxon>Dikarya</taxon>
        <taxon>Ascomycota</taxon>
        <taxon>Pezizomycotina</taxon>
        <taxon>Eurotiomycetes</taxon>
        <taxon>Chaetothyriomycetidae</taxon>
        <taxon>Chaetothyriales</taxon>
        <taxon>Herpotrichiellaceae</taxon>
        <taxon>Exophiala</taxon>
    </lineage>
</organism>
<evidence type="ECO:0000313" key="1">
    <source>
        <dbReference type="EMBL" id="KAJ8993174.1"/>
    </source>
</evidence>
<dbReference type="Proteomes" id="UP001161757">
    <property type="component" value="Unassembled WGS sequence"/>
</dbReference>
<evidence type="ECO:0008006" key="3">
    <source>
        <dbReference type="Google" id="ProtNLM"/>
    </source>
</evidence>